<dbReference type="EMBL" id="CP009788">
    <property type="protein sequence ID" value="AJE04786.1"/>
    <property type="molecule type" value="Genomic_DNA"/>
</dbReference>
<dbReference type="STRING" id="345632.GPICK_02935"/>
<dbReference type="SUPFAM" id="SSF48695">
    <property type="entry name" value="Multiheme cytochromes"/>
    <property type="match status" value="5"/>
</dbReference>
<evidence type="ECO:0000256" key="1">
    <source>
        <dbReference type="ARBA" id="ARBA00022729"/>
    </source>
</evidence>
<gene>
    <name evidence="3" type="ORF">GPICK_02935</name>
</gene>
<dbReference type="Proteomes" id="UP000057609">
    <property type="component" value="Chromosome"/>
</dbReference>
<dbReference type="HOGENOM" id="CLU_230981_0_0_7"/>
<dbReference type="InterPro" id="IPR051829">
    <property type="entry name" value="Multiheme_Cytochr_ET"/>
</dbReference>
<dbReference type="GO" id="GO:0016491">
    <property type="term" value="F:oxidoreductase activity"/>
    <property type="evidence" value="ECO:0007669"/>
    <property type="project" value="TreeGrafter"/>
</dbReference>
<dbReference type="InterPro" id="IPR010176">
    <property type="entry name" value="C4xCH_C2xCH_motif_GEOSU"/>
</dbReference>
<evidence type="ECO:0000313" key="3">
    <source>
        <dbReference type="EMBL" id="AJE04786.1"/>
    </source>
</evidence>
<name>A0A0B5BL51_9BACT</name>
<keyword evidence="4" id="KW-1185">Reference proteome</keyword>
<sequence>MSIYSCWFWGAVLLVLAPMSAQAIQCYQCHGTTATSDYRPVDAAYRNLTTGGFLGSHRTHMATGATPTVCTPCHGGRVSTYTTSHRNGFINLTSNVNGSPAKGLYSKGTSFAQSATPTLGTCSSVNCHFETATPTWSSTPFAAPADCNRCHGAAPADGSHPATSGSGKKHGDYYGTTTSSCAKCHPDHTAEATPFSHASSAGNRGLLVRFAAAPNNGAGTYGGNVNYPNYLPSQAPPRNGSCRGLYCHSNGSRGFAPYTSNTTATWGGSLTCTGCHKATGDYINTGSHYAHVFGGGTSYSQIKCSVCHAATAAANMTITSVARHVNNQVDLAFANSSSAANGSYNGAVAKPASPSSKAAGSSYASCQNVYCHSTGQADGGGWPPTYTTPTWGTASTGKCGTCHGTTGSDTHGGFAGAMVQRRISSGSHKKHLSRVYGITDLDMKCAICHAYDKTAFTSSTATCGPVCHVASQPQKHANYEINVNIANYFGATASYNAASLTPGTGYSSCSNVYCHSDGKATPTTYTTPTWGNAASGACGTCHGVTAAAPPASTPHTKHVGSAFPYRFACAECHNGKVQATANATTAPAFVNSTSHVNKTRDVKFDPTNPFGTYSSAVTSCRNLYCHSTGNINVASANLPATYGGSVYARQGWSGTVTCTSCHGRSTSNGMPDYTNAGGAGSATANSHPKHVTSSNIQCVECHEKTTKNGTSIRPTIPSYHVNSGRNVFFNLSGNNASGSYNGTVGQKNCSNTYCHGAGTSLSWGGTTYCNSCHSANDGTSGGGGVNNWGTGVSAHTLHVEDTTTLPWKYTNYSTGNLSGSTTTYRFGCASCHNPAQATHVSGYASSPYRAQVFFGFTAPGKKPTYTYTGTAGTADNGFAWSNGNTVCNQTYCHSNGAGGAGAAVTWATTTNSATNTRCKTCHNYTVASGSPMATGTHSKHINNATYNLSCRKCHGTTTADGTSITDKTKHVNKSVNVAFNNSTTAVNGTYNGLASPTSKNPGSAYASCTNVYCHSKGTSTTPSAAPPNVTPTWGSTLNTTCSGCHGNDSSAAFQMGTVGSVAHAKHVQTYGFGCVKCHAATVSDNRTIKNYANHVTRQVNVAFNNTTTAVNGTYNGSATPTTKLPGSAMAACGNTYCHSNGTSVATTVIPANTSVTWSTAGPLPCTSCHGAGGTTGAPYYSKLMQVPAAYSGGTNWTTPGDALQGNKTFATYAGTTQDALILTNVGYTTAQVADTDTVTGITVIVKGWAASGTTPGNQLNVQLTQNGTTGVGTAKVVSLPGTTSAADAEVYATTTATDLWGTTWTPAQIRATTFGVILKDNDTISSQLNVDLVRIIVHTSKAPKMNNHSSARGHRVATCDICHTSVTYSGGVYTPNAALHVNRSYNVQAALGYTFATNGGTCSTPGNGCHGPTSGKWGGTLGCVDCHNKTITRTKGRPGTTLANVVAEFGLAWGHKKSGRNPVTDDDCCVCHLEGNGTTNKPSAYHQDGNIDLRDPDGAGETPITDLNNNPWTFQRFSTSYAAGSHTSTANNTITNIVTRKFCLACHSANGATNPTARSNNGGTGTATMPFGGINLGANYTVANGAAAAGGLVNVFSQFSSGNSSYHPVRAPLNRDFPTAARMNDPYKPTGTRGTSGTLSNSVIINCFDCHNQSGTPLTLRTIVAHGNAVTLRGYPVAMSGGSPFTASTTPAAANTPTLCIVCHAGYDTQAPHGAGSAWQTNMDGGMAPYVEYACNICHSSNIATPVVRPVRAMDSHGVNVLPTGGLALRSGGRWATTGKPVAFIRNTYVIDDHAPKKVGATTYTTTCMSASGTTNPSYCGNQGTQTYTVGGTY</sequence>
<organism evidence="3 4">
    <name type="scientific">Geobacter pickeringii</name>
    <dbReference type="NCBI Taxonomy" id="345632"/>
    <lineage>
        <taxon>Bacteria</taxon>
        <taxon>Pseudomonadati</taxon>
        <taxon>Thermodesulfobacteriota</taxon>
        <taxon>Desulfuromonadia</taxon>
        <taxon>Geobacterales</taxon>
        <taxon>Geobacteraceae</taxon>
        <taxon>Geobacter</taxon>
    </lineage>
</organism>
<dbReference type="KEGG" id="gpi:GPICK_02935"/>
<proteinExistence type="predicted"/>
<accession>A0A0B5BL51</accession>
<keyword evidence="1 2" id="KW-0732">Signal</keyword>
<feature type="signal peptide" evidence="2">
    <location>
        <begin position="1"/>
        <end position="23"/>
    </location>
</feature>
<dbReference type="PANTHER" id="PTHR35038">
    <property type="entry name" value="DISSIMILATORY SULFITE REDUCTASE SIRA"/>
    <property type="match status" value="1"/>
</dbReference>
<feature type="chain" id="PRO_5002100248" evidence="2">
    <location>
        <begin position="24"/>
        <end position="1834"/>
    </location>
</feature>
<dbReference type="InterPro" id="IPR036280">
    <property type="entry name" value="Multihaem_cyt_sf"/>
</dbReference>
<dbReference type="PANTHER" id="PTHR35038:SF6">
    <property type="entry name" value="SURFACE LOCALIZED DECAHEME CYTOCHROME C LIPOPROTEIN"/>
    <property type="match status" value="1"/>
</dbReference>
<evidence type="ECO:0000313" key="4">
    <source>
        <dbReference type="Proteomes" id="UP000057609"/>
    </source>
</evidence>
<evidence type="ECO:0000256" key="2">
    <source>
        <dbReference type="SAM" id="SignalP"/>
    </source>
</evidence>
<protein>
    <submittedName>
        <fullName evidence="3">Uncharacterized protein</fullName>
    </submittedName>
</protein>
<dbReference type="Pfam" id="PF09698">
    <property type="entry name" value="GSu_C4xC__C2xCH"/>
    <property type="match status" value="6"/>
</dbReference>
<dbReference type="NCBIfam" id="TIGR01904">
    <property type="entry name" value="GSu_C4xC__C2xCH"/>
    <property type="match status" value="9"/>
</dbReference>
<reference evidence="3 4" key="1">
    <citation type="journal article" date="2015" name="Genome Announc.">
        <title>Complete Genome of Geobacter pickeringii G13T, a Metal-Reducing Isolate from Sedimentary Kaolin Deposits.</title>
        <authorList>
            <person name="Badalamenti J.P."/>
            <person name="Bond D.R."/>
        </authorList>
    </citation>
    <scope>NUCLEOTIDE SEQUENCE [LARGE SCALE GENOMIC DNA]</scope>
    <source>
        <strain evidence="3 4">G13</strain>
    </source>
</reference>